<dbReference type="Pfam" id="PF07591">
    <property type="entry name" value="PT-HINT"/>
    <property type="match status" value="1"/>
</dbReference>
<dbReference type="InterPro" id="IPR006530">
    <property type="entry name" value="YD"/>
</dbReference>
<dbReference type="EMBL" id="JBIRYI010000006">
    <property type="protein sequence ID" value="MFI2487394.1"/>
    <property type="molecule type" value="Genomic_DNA"/>
</dbReference>
<feature type="compositionally biased region" description="Polar residues" evidence="2">
    <location>
        <begin position="863"/>
        <end position="885"/>
    </location>
</feature>
<dbReference type="RefSeq" id="WP_397404074.1">
    <property type="nucleotide sequence ID" value="NZ_JBIRYI010000006.1"/>
</dbReference>
<dbReference type="Proteomes" id="UP001611580">
    <property type="component" value="Unassembled WGS sequence"/>
</dbReference>
<dbReference type="SMART" id="SM00306">
    <property type="entry name" value="HintN"/>
    <property type="match status" value="1"/>
</dbReference>
<protein>
    <submittedName>
        <fullName evidence="4">RHS repeat-associated core domain-containing protein</fullName>
    </submittedName>
</protein>
<evidence type="ECO:0000259" key="3">
    <source>
        <dbReference type="SMART" id="SM00306"/>
    </source>
</evidence>
<sequence length="2117" mass="227345">MSEARAHHLASTWLMRRWLAMAVAVGFSATLLIAVAPEVRADSTSAAVPQATAGEGPADRPMPDGVRRSTAYAEDARPPVVPESVSAEGEPAEVTSTRWRALTAPTATRASAAAAGFAEIDLRPGFVLGDTSLVLYFSSGDVDPDWTAAVVRLYEGDDQTEQESVRLTRAELEGPRFCGGADFCRSFGAEDGWELEEGKDYFVTVAAVLPRGDEVVSEPSGTSKARATILPPGIPDDQAAGCGCENALAPTAVGQAQRGVGVNTGTGAFVRVERDLQMASYGISFGSARTYSSANNRQGPFGVGWAWSYDMRVTETDDGVIVRAEDGAEALYEPDGDGYTRPPGVRSDLKRAGDGWELVTPRQVTYRFGAQGRLTEVLSPRDDGVRLAYVDVEDRGRDEDLDDVRITDASGRTAVAELTDGLIRRITLPDRRQVRFEYADGLLAKVKDARGNVWEYRYDADGLLTQVVDPHEVVAVHNEYGDDGRVAAQRDGVGAEMTFAWDGDKQEARSTDADDVSIYDGYHDNVLLYSQRSTGDADNHRYNERLDRNLVVNGNQYQHVVEFDGRGNPTQAVAPQGFDEKTKYDDRNNPIEFTDAKGNVWKNTYNEFDELVRSVDAEGHDVEHVYDDRGLRTSTTDQRDKVTRYEYLPDGAENAGLLSAVVSPEGRRSEYRYDRTGRQVAATDPRGTGDPRDRRHYTTETTYDEQDRVVRVDEPGKTRGWRSLYDDVGRLAKEISPEGVVSTYSYLDNGLQSKVEAGGRVMTFAYTDAGRRQAESVVMRGDDLTTSYTYDAKGLVKTVTSPRGNVPGANRADFTTEYFYDANDNPVRMRMPYPGGKHVDRDIKVDALDRTTASINELNKTSSFERGNTGQVDSVTDTKGRTTTMGYDKNGRQTERTDAGGKTTRTEYDAAGNKIKETSPVGGVTTYTYTDDGLLASVTEPRGNVDGADKARFTTRYEYDLAGNRVREIDPLGNTTSTTYDQNSRPIEVTDARGGTTYVAYRDDDQISHVRQPDAPELPLFSQAFATVLAYDDDGRVVGVRDPQGGRSGVRYDEAGRPVAATDPLGRTTHTTYDAESNALTAITTDRREDLEDLSDAERAERTITSVYDLRSRLTSQQVGSGGPEYTYGYDAKDRTTSYGDPLGLRTVTYDDEDQITKVLREEANQADETFTYGYDQRGNITERTYPDGTKITSTYDDDSRLASTTAAGGSVGGGSARWEYAYDIAGRRTATTLPAATGLTEERAYDDAGRLTSIGTERTGDPVDGVQDPVSAFDLTLDAVGNPTHVRTTRGGVTEAVAYAYDDANRVTTACYAAKECDRKSKDAGRISYEYDLLGNRTEQKRTGSAGSDLTRYTYDHASQLLREVTVGKEDGRPTVERKEYEYDVLGNQTRAGDDRLEYNIDSTLAKATVGGVQTTYTYDATRMRLDAITGVGAGASTRHWSWDVNGSLENIAVDTLTDVNGVVQGRQAFAYGPTDEPLALLEAQGGAHSYTHDWLGGVANMLSADGQVEEGYDYDPFGNPRQGETLAGSVAGAAGEGSAGGGAGAGSTDATSGDAEPLAGVGPLADAKPLDEIKNPMRFAGAYLDPTTGEGNYAMRARNYDPGTGRFSSMDPAGAQPIGSSPYAYAGNNPMVFTDPTGERELEGPTGGGTVETPTGAGTTSNPNDPGAEVEGPSAEDIAKAQQLQGKSMLDVILEAGGQILMEFLGITDLMDCLDGDLGACVMLVVGALPWGKIFKAAKIGEAIYKAGKAVMTFSSELKWAQKVLSGAKKAKQAAEAAKAAAAKAAREAAAKAAKAKAAADAKVKQLAAEAKAKARAQAAKKKADTTGKGDTCNSFVSGTGVLMADGSRKRIEDLEPGDEVLAGDEKTGDRTGSRLVTASITGAGMKTLVTVTVRDDDGDNQKIVATDGHPFWNPEEHTWVKAIDLESGDWLKTSAGTWVQVAAVDAHRKRAAAHNVTVDRDHTFYVLVGATPVLVHNCDKAGLAAAERAGNHFDRPGGATGALRSAEQGWFADPLSSGARNVHPSVAGSPAPGTRAGFGHHLEAQAAALMRQNPGMQNATLYVHFRDVGTVRQVCGACDGSLEDMLPAGTSLTVVFKDAAGGIFRSTPYIGNAN</sequence>
<feature type="region of interest" description="Disordered" evidence="2">
    <location>
        <begin position="1533"/>
        <end position="1560"/>
    </location>
</feature>
<dbReference type="Pfam" id="PF05593">
    <property type="entry name" value="RHS_repeat"/>
    <property type="match status" value="5"/>
</dbReference>
<dbReference type="PANTHER" id="PTHR32305:SF15">
    <property type="entry name" value="PROTEIN RHSA-RELATED"/>
    <property type="match status" value="1"/>
</dbReference>
<dbReference type="InterPro" id="IPR003587">
    <property type="entry name" value="Hint_dom_N"/>
</dbReference>
<dbReference type="InterPro" id="IPR022385">
    <property type="entry name" value="Rhs_assc_core"/>
</dbReference>
<dbReference type="CDD" id="cd00081">
    <property type="entry name" value="Hint"/>
    <property type="match status" value="1"/>
</dbReference>
<evidence type="ECO:0000256" key="1">
    <source>
        <dbReference type="ARBA" id="ARBA00022737"/>
    </source>
</evidence>
<feature type="compositionally biased region" description="Low complexity" evidence="2">
    <location>
        <begin position="1653"/>
        <end position="1662"/>
    </location>
</feature>
<gene>
    <name evidence="4" type="ORF">ACH47X_10825</name>
</gene>
<feature type="compositionally biased region" description="Low complexity" evidence="2">
    <location>
        <begin position="1548"/>
        <end position="1557"/>
    </location>
</feature>
<dbReference type="NCBIfam" id="TIGR01643">
    <property type="entry name" value="YD_repeat_2x"/>
    <property type="match status" value="9"/>
</dbReference>
<evidence type="ECO:0000313" key="4">
    <source>
        <dbReference type="EMBL" id="MFI2487394.1"/>
    </source>
</evidence>
<evidence type="ECO:0000256" key="2">
    <source>
        <dbReference type="SAM" id="MobiDB-lite"/>
    </source>
</evidence>
<dbReference type="InterPro" id="IPR031325">
    <property type="entry name" value="RHS_repeat"/>
</dbReference>
<dbReference type="InterPro" id="IPR032724">
    <property type="entry name" value="SCP1.201-like"/>
</dbReference>
<name>A0ABW7XIR6_9MICO</name>
<feature type="compositionally biased region" description="Gly residues" evidence="2">
    <location>
        <begin position="1536"/>
        <end position="1547"/>
    </location>
</feature>
<dbReference type="Pfam" id="PF14428">
    <property type="entry name" value="DddA-like"/>
    <property type="match status" value="1"/>
</dbReference>
<dbReference type="InterPro" id="IPR050708">
    <property type="entry name" value="T6SS_VgrG/RHS"/>
</dbReference>
<dbReference type="Pfam" id="PF20148">
    <property type="entry name" value="DUF6531"/>
    <property type="match status" value="1"/>
</dbReference>
<dbReference type="InterPro" id="IPR056823">
    <property type="entry name" value="TEN-like_YD-shell"/>
</dbReference>
<keyword evidence="5" id="KW-1185">Reference proteome</keyword>
<feature type="region of interest" description="Disordered" evidence="2">
    <location>
        <begin position="676"/>
        <end position="696"/>
    </location>
</feature>
<feature type="domain" description="Hint" evidence="3">
    <location>
        <begin position="1835"/>
        <end position="1938"/>
    </location>
</feature>
<dbReference type="Gene3D" id="2.170.16.10">
    <property type="entry name" value="Hedgehog/Intein (Hint) domain"/>
    <property type="match status" value="1"/>
</dbReference>
<comment type="caution">
    <text evidence="4">The sequence shown here is derived from an EMBL/GenBank/DDBJ whole genome shotgun (WGS) entry which is preliminary data.</text>
</comment>
<dbReference type="PANTHER" id="PTHR32305">
    <property type="match status" value="1"/>
</dbReference>
<dbReference type="InterPro" id="IPR036844">
    <property type="entry name" value="Hint_dom_sf"/>
</dbReference>
<proteinExistence type="predicted"/>
<dbReference type="InterPro" id="IPR045351">
    <property type="entry name" value="DUF6531"/>
</dbReference>
<evidence type="ECO:0000313" key="5">
    <source>
        <dbReference type="Proteomes" id="UP001611580"/>
    </source>
</evidence>
<keyword evidence="1" id="KW-0677">Repeat</keyword>
<feature type="region of interest" description="Disordered" evidence="2">
    <location>
        <begin position="1640"/>
        <end position="1674"/>
    </location>
</feature>
<dbReference type="Pfam" id="PF25023">
    <property type="entry name" value="TEN_YD-shell"/>
    <property type="match status" value="1"/>
</dbReference>
<accession>A0ABW7XIR6</accession>
<feature type="region of interest" description="Disordered" evidence="2">
    <location>
        <begin position="43"/>
        <end position="96"/>
    </location>
</feature>
<organism evidence="4 5">
    <name type="scientific">Promicromonospora kroppenstedtii</name>
    <dbReference type="NCBI Taxonomy" id="440482"/>
    <lineage>
        <taxon>Bacteria</taxon>
        <taxon>Bacillati</taxon>
        <taxon>Actinomycetota</taxon>
        <taxon>Actinomycetes</taxon>
        <taxon>Micrococcales</taxon>
        <taxon>Promicromonosporaceae</taxon>
        <taxon>Promicromonospora</taxon>
    </lineage>
</organism>
<feature type="compositionally biased region" description="Basic and acidic residues" evidence="2">
    <location>
        <begin position="889"/>
        <end position="905"/>
    </location>
</feature>
<feature type="compositionally biased region" description="Basic and acidic residues" evidence="2">
    <location>
        <begin position="57"/>
        <end position="67"/>
    </location>
</feature>
<reference evidence="4 5" key="1">
    <citation type="submission" date="2024-10" db="EMBL/GenBank/DDBJ databases">
        <title>The Natural Products Discovery Center: Release of the First 8490 Sequenced Strains for Exploring Actinobacteria Biosynthetic Diversity.</title>
        <authorList>
            <person name="Kalkreuter E."/>
            <person name="Kautsar S.A."/>
            <person name="Yang D."/>
            <person name="Bader C.D."/>
            <person name="Teijaro C.N."/>
            <person name="Fluegel L."/>
            <person name="Davis C.M."/>
            <person name="Simpson J.R."/>
            <person name="Lauterbach L."/>
            <person name="Steele A.D."/>
            <person name="Gui C."/>
            <person name="Meng S."/>
            <person name="Li G."/>
            <person name="Viehrig K."/>
            <person name="Ye F."/>
            <person name="Su P."/>
            <person name="Kiefer A.F."/>
            <person name="Nichols A."/>
            <person name="Cepeda A.J."/>
            <person name="Yan W."/>
            <person name="Fan B."/>
            <person name="Jiang Y."/>
            <person name="Adhikari A."/>
            <person name="Zheng C.-J."/>
            <person name="Schuster L."/>
            <person name="Cowan T.M."/>
            <person name="Smanski M.J."/>
            <person name="Chevrette M.G."/>
            <person name="De Carvalho L.P.S."/>
            <person name="Shen B."/>
        </authorList>
    </citation>
    <scope>NUCLEOTIDE SEQUENCE [LARGE SCALE GENOMIC DNA]</scope>
    <source>
        <strain evidence="4 5">NPDC019481</strain>
    </source>
</reference>
<dbReference type="SUPFAM" id="SSF51294">
    <property type="entry name" value="Hedgehog/intein (Hint) domain"/>
    <property type="match status" value="1"/>
</dbReference>
<feature type="region of interest" description="Disordered" evidence="2">
    <location>
        <begin position="863"/>
        <end position="905"/>
    </location>
</feature>
<dbReference type="NCBIfam" id="TIGR03696">
    <property type="entry name" value="Rhs_assc_core"/>
    <property type="match status" value="1"/>
</dbReference>
<feature type="compositionally biased region" description="Basic and acidic residues" evidence="2">
    <location>
        <begin position="687"/>
        <end position="696"/>
    </location>
</feature>
<dbReference type="Gene3D" id="2.180.10.10">
    <property type="entry name" value="RHS repeat-associated core"/>
    <property type="match status" value="2"/>
</dbReference>